<accession>A0ABQ7Z254</accession>
<evidence type="ECO:0000313" key="1">
    <source>
        <dbReference type="EMBL" id="KAH0874271.1"/>
    </source>
</evidence>
<evidence type="ECO:0000313" key="2">
    <source>
        <dbReference type="Proteomes" id="UP000824890"/>
    </source>
</evidence>
<name>A0ABQ7Z254_BRANA</name>
<dbReference type="EMBL" id="JAGKQM010000016">
    <property type="protein sequence ID" value="KAH0874271.1"/>
    <property type="molecule type" value="Genomic_DNA"/>
</dbReference>
<sequence>YNNSYASDAPVFQTAVHHSTFDSLRLGRITQFIVGRLLPFWDSGSSSYMRRHRHLPLSPVTTDLLHLSLPSLMASSCGVSVLKILQEAMFIFEIQSKLRSNHLRNLQESASVVTVIGKTLDKSRECSSEVVVDTASDSHPQAPLDVHSFQSLNNQALPPDIALEEGEIPFQPSPVALKKARRIKRQEALLAAASPSSAVSLLFSSIRGKSLGRDTKRA</sequence>
<comment type="caution">
    <text evidence="1">The sequence shown here is derived from an EMBL/GenBank/DDBJ whole genome shotgun (WGS) entry which is preliminary data.</text>
</comment>
<proteinExistence type="predicted"/>
<feature type="non-terminal residue" evidence="1">
    <location>
        <position position="1"/>
    </location>
</feature>
<protein>
    <submittedName>
        <fullName evidence="1">Uncharacterized protein</fullName>
    </submittedName>
</protein>
<keyword evidence="2" id="KW-1185">Reference proteome</keyword>
<gene>
    <name evidence="1" type="ORF">HID58_071633</name>
</gene>
<reference evidence="1 2" key="1">
    <citation type="submission" date="2021-05" db="EMBL/GenBank/DDBJ databases">
        <title>Genome Assembly of Synthetic Allotetraploid Brassica napus Reveals Homoeologous Exchanges between Subgenomes.</title>
        <authorList>
            <person name="Davis J.T."/>
        </authorList>
    </citation>
    <scope>NUCLEOTIDE SEQUENCE [LARGE SCALE GENOMIC DNA]</scope>
    <source>
        <strain evidence="2">cv. Da-Ae</strain>
        <tissue evidence="1">Seedling</tissue>
    </source>
</reference>
<organism evidence="1 2">
    <name type="scientific">Brassica napus</name>
    <name type="common">Rape</name>
    <dbReference type="NCBI Taxonomy" id="3708"/>
    <lineage>
        <taxon>Eukaryota</taxon>
        <taxon>Viridiplantae</taxon>
        <taxon>Streptophyta</taxon>
        <taxon>Embryophyta</taxon>
        <taxon>Tracheophyta</taxon>
        <taxon>Spermatophyta</taxon>
        <taxon>Magnoliopsida</taxon>
        <taxon>eudicotyledons</taxon>
        <taxon>Gunneridae</taxon>
        <taxon>Pentapetalae</taxon>
        <taxon>rosids</taxon>
        <taxon>malvids</taxon>
        <taxon>Brassicales</taxon>
        <taxon>Brassicaceae</taxon>
        <taxon>Brassiceae</taxon>
        <taxon>Brassica</taxon>
    </lineage>
</organism>
<dbReference type="Proteomes" id="UP000824890">
    <property type="component" value="Unassembled WGS sequence"/>
</dbReference>